<dbReference type="PANTHER" id="PTHR33445:SF1">
    <property type="entry name" value="ATP SYNTHASE SUBUNIT B"/>
    <property type="match status" value="1"/>
</dbReference>
<organism evidence="17 18">
    <name type="scientific">Cellulomonas iranensis</name>
    <dbReference type="NCBI Taxonomy" id="76862"/>
    <lineage>
        <taxon>Bacteria</taxon>
        <taxon>Bacillati</taxon>
        <taxon>Actinomycetota</taxon>
        <taxon>Actinomycetes</taxon>
        <taxon>Micrococcales</taxon>
        <taxon>Cellulomonadaceae</taxon>
        <taxon>Cellulomonas</taxon>
    </lineage>
</organism>
<proteinExistence type="inferred from homology"/>
<dbReference type="NCBIfam" id="NF004412">
    <property type="entry name" value="PRK05759.1-3"/>
    <property type="match status" value="1"/>
</dbReference>
<dbReference type="Proteomes" id="UP001240250">
    <property type="component" value="Unassembled WGS sequence"/>
</dbReference>
<comment type="caution">
    <text evidence="17">The sequence shown here is derived from an EMBL/GenBank/DDBJ whole genome shotgun (WGS) entry which is preliminary data.</text>
</comment>
<dbReference type="InterPro" id="IPR050059">
    <property type="entry name" value="ATP_synthase_B_chain"/>
</dbReference>
<sequence length="194" mass="20969">MIATTLVLAAEGGEQSILLPATYDIVWSAVCALIIGLVFWKVVLPVFTRILDERTELIEGGLKRAEVAQEEAAALIEQYKAQLDEARTEAARVREEARAEGQAILAELRSKATADAERIVETAHRQIEAERQAAAISLRSDVGSLATDLAARILGESLSDDARASRVVDRFLDELDGQLGASADEADADRVKGR</sequence>
<reference evidence="17 18" key="1">
    <citation type="submission" date="2023-07" db="EMBL/GenBank/DDBJ databases">
        <title>Sequencing the genomes of 1000 actinobacteria strains.</title>
        <authorList>
            <person name="Klenk H.-P."/>
        </authorList>
    </citation>
    <scope>NUCLEOTIDE SEQUENCE [LARGE SCALE GENOMIC DNA]</scope>
    <source>
        <strain evidence="17 18">DSM 14785</strain>
    </source>
</reference>
<comment type="subcellular location">
    <subcellularLocation>
        <location evidence="1 14">Cell membrane</location>
        <topology evidence="1 14">Single-pass membrane protein</topology>
    </subcellularLocation>
</comment>
<evidence type="ECO:0000256" key="1">
    <source>
        <dbReference type="ARBA" id="ARBA00004162"/>
    </source>
</evidence>
<dbReference type="InterPro" id="IPR002146">
    <property type="entry name" value="ATP_synth_b/b'su_bac/chlpt"/>
</dbReference>
<evidence type="ECO:0000313" key="17">
    <source>
        <dbReference type="EMBL" id="MDQ0424250.1"/>
    </source>
</evidence>
<feature type="coiled-coil region" evidence="16">
    <location>
        <begin position="62"/>
        <end position="103"/>
    </location>
</feature>
<name>A0ABU0GFW8_9CELL</name>
<evidence type="ECO:0000256" key="13">
    <source>
        <dbReference type="ARBA" id="ARBA00025830"/>
    </source>
</evidence>
<keyword evidence="3 14" id="KW-0813">Transport</keyword>
<accession>A0ABU0GFW8</accession>
<keyword evidence="5 14" id="KW-0138">CF(0)</keyword>
<dbReference type="Gene3D" id="1.20.5.620">
    <property type="entry name" value="F1F0 ATP synthase subunit B, membrane domain"/>
    <property type="match status" value="1"/>
</dbReference>
<keyword evidence="8 14" id="KW-1133">Transmembrane helix</keyword>
<keyword evidence="10 14" id="KW-0472">Membrane</keyword>
<keyword evidence="6 14" id="KW-0812">Transmembrane</keyword>
<evidence type="ECO:0000256" key="14">
    <source>
        <dbReference type="HAMAP-Rule" id="MF_01398"/>
    </source>
</evidence>
<evidence type="ECO:0000256" key="12">
    <source>
        <dbReference type="ARBA" id="ARBA00025198"/>
    </source>
</evidence>
<comment type="subunit">
    <text evidence="13 14">F-type ATPases have 2 components, F(1) - the catalytic core - and F(0) - the membrane proton channel. F(1) has five subunits: alpha(3), beta(3), gamma(1), delta(1), epsilon(1). F(0) has three main subunits: a(1), b(2) and c(10-14). The alpha and beta chains form an alternating ring which encloses part of the gamma chain. F(1) is attached to F(0) by a central stalk formed by the gamma and epsilon chains, while a peripheral stalk is formed by the delta and b chains.</text>
</comment>
<comment type="function">
    <text evidence="12 14">F(1)F(0) ATP synthase produces ATP from ADP in the presence of a proton or sodium gradient. F-type ATPases consist of two structural domains, F(1) containing the extramembraneous catalytic core and F(0) containing the membrane proton channel, linked together by a central stalk and a peripheral stalk. During catalysis, ATP synthesis in the catalytic domain of F(1) is coupled via a rotary mechanism of the central stalk subunits to proton translocation.</text>
</comment>
<evidence type="ECO:0000256" key="16">
    <source>
        <dbReference type="SAM" id="Coils"/>
    </source>
</evidence>
<keyword evidence="18" id="KW-1185">Reference proteome</keyword>
<evidence type="ECO:0000256" key="7">
    <source>
        <dbReference type="ARBA" id="ARBA00022781"/>
    </source>
</evidence>
<dbReference type="HAMAP" id="MF_01398">
    <property type="entry name" value="ATP_synth_b_bprime"/>
    <property type="match status" value="1"/>
</dbReference>
<feature type="transmembrane region" description="Helical" evidence="14">
    <location>
        <begin position="25"/>
        <end position="44"/>
    </location>
</feature>
<dbReference type="Pfam" id="PF00430">
    <property type="entry name" value="ATP-synt_B"/>
    <property type="match status" value="1"/>
</dbReference>
<evidence type="ECO:0000256" key="5">
    <source>
        <dbReference type="ARBA" id="ARBA00022547"/>
    </source>
</evidence>
<evidence type="ECO:0000256" key="11">
    <source>
        <dbReference type="ARBA" id="ARBA00023310"/>
    </source>
</evidence>
<evidence type="ECO:0000256" key="6">
    <source>
        <dbReference type="ARBA" id="ARBA00022692"/>
    </source>
</evidence>
<dbReference type="PANTHER" id="PTHR33445">
    <property type="entry name" value="ATP SYNTHASE SUBUNIT B', CHLOROPLASTIC"/>
    <property type="match status" value="1"/>
</dbReference>
<keyword evidence="11 14" id="KW-0066">ATP synthesis</keyword>
<protein>
    <recommendedName>
        <fullName evidence="14">ATP synthase subunit b</fullName>
    </recommendedName>
    <alternativeName>
        <fullName evidence="14">ATP synthase F(0) sector subunit b</fullName>
    </alternativeName>
    <alternativeName>
        <fullName evidence="14">ATPase subunit I</fullName>
    </alternativeName>
    <alternativeName>
        <fullName evidence="14">F-type ATPase subunit b</fullName>
        <shortName evidence="14">F-ATPase subunit b</shortName>
    </alternativeName>
</protein>
<evidence type="ECO:0000256" key="4">
    <source>
        <dbReference type="ARBA" id="ARBA00022475"/>
    </source>
</evidence>
<dbReference type="NCBIfam" id="TIGR01144">
    <property type="entry name" value="ATP_synt_b"/>
    <property type="match status" value="1"/>
</dbReference>
<dbReference type="CDD" id="cd06503">
    <property type="entry name" value="ATP-synt_Fo_b"/>
    <property type="match status" value="1"/>
</dbReference>
<comment type="function">
    <text evidence="14">Component of the F(0) channel, it forms part of the peripheral stalk, linking F(1) to F(0).</text>
</comment>
<evidence type="ECO:0000256" key="2">
    <source>
        <dbReference type="ARBA" id="ARBA00005513"/>
    </source>
</evidence>
<dbReference type="InterPro" id="IPR028987">
    <property type="entry name" value="ATP_synth_B-like_membr_sf"/>
</dbReference>
<evidence type="ECO:0000256" key="8">
    <source>
        <dbReference type="ARBA" id="ARBA00022989"/>
    </source>
</evidence>
<keyword evidence="7 14" id="KW-0375">Hydrogen ion transport</keyword>
<dbReference type="EMBL" id="JAUSVM010000001">
    <property type="protein sequence ID" value="MDQ0424250.1"/>
    <property type="molecule type" value="Genomic_DNA"/>
</dbReference>
<keyword evidence="4 14" id="KW-1003">Cell membrane</keyword>
<evidence type="ECO:0000256" key="9">
    <source>
        <dbReference type="ARBA" id="ARBA00023065"/>
    </source>
</evidence>
<dbReference type="InterPro" id="IPR005864">
    <property type="entry name" value="ATP_synth_F0_bsu_bac"/>
</dbReference>
<evidence type="ECO:0000256" key="10">
    <source>
        <dbReference type="ARBA" id="ARBA00023136"/>
    </source>
</evidence>
<dbReference type="SUPFAM" id="SSF81573">
    <property type="entry name" value="F1F0 ATP synthase subunit B, membrane domain"/>
    <property type="match status" value="1"/>
</dbReference>
<evidence type="ECO:0000256" key="15">
    <source>
        <dbReference type="RuleBase" id="RU003848"/>
    </source>
</evidence>
<keyword evidence="16" id="KW-0175">Coiled coil</keyword>
<keyword evidence="9 14" id="KW-0406">Ion transport</keyword>
<evidence type="ECO:0000256" key="3">
    <source>
        <dbReference type="ARBA" id="ARBA00022448"/>
    </source>
</evidence>
<evidence type="ECO:0000313" key="18">
    <source>
        <dbReference type="Proteomes" id="UP001240250"/>
    </source>
</evidence>
<comment type="similarity">
    <text evidence="2 14 15">Belongs to the ATPase B chain family.</text>
</comment>
<dbReference type="RefSeq" id="WP_070320454.1">
    <property type="nucleotide sequence ID" value="NZ_JAUSVM010000001.1"/>
</dbReference>
<gene>
    <name evidence="14" type="primary">atpF</name>
    <name evidence="17" type="ORF">JO380_000631</name>
</gene>